<organism evidence="1 2">
    <name type="scientific">Durio zibethinus</name>
    <name type="common">Durian</name>
    <dbReference type="NCBI Taxonomy" id="66656"/>
    <lineage>
        <taxon>Eukaryota</taxon>
        <taxon>Viridiplantae</taxon>
        <taxon>Streptophyta</taxon>
        <taxon>Embryophyta</taxon>
        <taxon>Tracheophyta</taxon>
        <taxon>Spermatophyta</taxon>
        <taxon>Magnoliopsida</taxon>
        <taxon>eudicotyledons</taxon>
        <taxon>Gunneridae</taxon>
        <taxon>Pentapetalae</taxon>
        <taxon>rosids</taxon>
        <taxon>malvids</taxon>
        <taxon>Malvales</taxon>
        <taxon>Malvaceae</taxon>
        <taxon>Helicteroideae</taxon>
        <taxon>Durio</taxon>
    </lineage>
</organism>
<reference evidence="2" key="1">
    <citation type="submission" date="2025-08" db="UniProtKB">
        <authorList>
            <consortium name="RefSeq"/>
        </authorList>
    </citation>
    <scope>IDENTIFICATION</scope>
    <source>
        <tissue evidence="2">Fruit stalk</tissue>
    </source>
</reference>
<evidence type="ECO:0000313" key="2">
    <source>
        <dbReference type="RefSeq" id="XP_022727899.1"/>
    </source>
</evidence>
<name>A0A6P5XHR2_DURZI</name>
<dbReference type="InterPro" id="IPR012337">
    <property type="entry name" value="RNaseH-like_sf"/>
</dbReference>
<protein>
    <submittedName>
        <fullName evidence="2">Uncharacterized protein LOC111283602</fullName>
    </submittedName>
</protein>
<gene>
    <name evidence="2" type="primary">LOC111283602</name>
</gene>
<dbReference type="RefSeq" id="XP_022727899.1">
    <property type="nucleotide sequence ID" value="XM_022872164.1"/>
</dbReference>
<dbReference type="Gene3D" id="3.30.420.10">
    <property type="entry name" value="Ribonuclease H-like superfamily/Ribonuclease H"/>
    <property type="match status" value="1"/>
</dbReference>
<dbReference type="Proteomes" id="UP000515121">
    <property type="component" value="Unplaced"/>
</dbReference>
<dbReference type="AlphaFoldDB" id="A0A6P5XHR2"/>
<dbReference type="GO" id="GO:0003676">
    <property type="term" value="F:nucleic acid binding"/>
    <property type="evidence" value="ECO:0007669"/>
    <property type="project" value="InterPro"/>
</dbReference>
<dbReference type="InterPro" id="IPR036397">
    <property type="entry name" value="RNaseH_sf"/>
</dbReference>
<dbReference type="GeneID" id="111283602"/>
<proteinExistence type="predicted"/>
<keyword evidence="1" id="KW-1185">Reference proteome</keyword>
<dbReference type="SUPFAM" id="SSF53098">
    <property type="entry name" value="Ribonuclease H-like"/>
    <property type="match status" value="1"/>
</dbReference>
<dbReference type="OrthoDB" id="1001128at2759"/>
<dbReference type="KEGG" id="dzi:111283602"/>
<accession>A0A6P5XHR2</accession>
<evidence type="ECO:0000313" key="1">
    <source>
        <dbReference type="Proteomes" id="UP000515121"/>
    </source>
</evidence>
<sequence>MDVIGPIRPKASNGHRFILVVINYFTKWVKIASYANVTRMVVCKFIKKEIICQYSFPKRIISDNALNLNNKMMTEDYFGHWCTVVTGRKLSSKATDIGARFFKERSSGEAQGMADALAKAGYSG</sequence>